<organism evidence="1">
    <name type="scientific">marine sediment metagenome</name>
    <dbReference type="NCBI Taxonomy" id="412755"/>
    <lineage>
        <taxon>unclassified sequences</taxon>
        <taxon>metagenomes</taxon>
        <taxon>ecological metagenomes</taxon>
    </lineage>
</organism>
<proteinExistence type="predicted"/>
<reference evidence="1" key="1">
    <citation type="journal article" date="2015" name="Nature">
        <title>Complex archaea that bridge the gap between prokaryotes and eukaryotes.</title>
        <authorList>
            <person name="Spang A."/>
            <person name="Saw J.H."/>
            <person name="Jorgensen S.L."/>
            <person name="Zaremba-Niedzwiedzka K."/>
            <person name="Martijn J."/>
            <person name="Lind A.E."/>
            <person name="van Eijk R."/>
            <person name="Schleper C."/>
            <person name="Guy L."/>
            <person name="Ettema T.J."/>
        </authorList>
    </citation>
    <scope>NUCLEOTIDE SEQUENCE</scope>
</reference>
<gene>
    <name evidence="1" type="ORF">LCGC14_0380280</name>
</gene>
<name>A0A0F9TKK5_9ZZZZ</name>
<comment type="caution">
    <text evidence="1">The sequence shown here is derived from an EMBL/GenBank/DDBJ whole genome shotgun (WGS) entry which is preliminary data.</text>
</comment>
<accession>A0A0F9TKK5</accession>
<dbReference type="EMBL" id="LAZR01000310">
    <property type="protein sequence ID" value="KKN75407.1"/>
    <property type="molecule type" value="Genomic_DNA"/>
</dbReference>
<evidence type="ECO:0000313" key="1">
    <source>
        <dbReference type="EMBL" id="KKN75407.1"/>
    </source>
</evidence>
<sequence length="276" mass="30689">MPVIDHTKNINRIIARIKADTALFDSGKTPGKLREVLFGDPENDNKQANTMMPYAYVTTISSLQTSKRNFGVTAATNLRQVTIEYKITVVSNSQIRTAQAQQQLYDILKNLHIMVEADPLFEDPDAPGTGAIFSRSVSSDVPYDENTRGQLITSADIILLATIGETYKITFQSPIGIITLLSKPSNPDGIIFDENFIQNGQRNVTEKGDFGSMFCEYEANATLDDQFRAKYGTEETITLTTGGINRILNVLFVEINPTAQFDEIERSILHLEIIDV</sequence>
<protein>
    <submittedName>
        <fullName evidence="1">Uncharacterized protein</fullName>
    </submittedName>
</protein>
<dbReference type="AlphaFoldDB" id="A0A0F9TKK5"/>